<name>A0ABW3PDM8_9PROT</name>
<dbReference type="RefSeq" id="WP_379035701.1">
    <property type="nucleotide sequence ID" value="NZ_JBHTLN010000007.1"/>
</dbReference>
<gene>
    <name evidence="13" type="ORF">ACFQ2T_14515</name>
</gene>
<accession>A0ABW3PDM8</accession>
<dbReference type="SUPFAM" id="SSF51445">
    <property type="entry name" value="(Trans)glycosidases"/>
    <property type="match status" value="1"/>
</dbReference>
<keyword evidence="2" id="KW-1003">Cell membrane</keyword>
<feature type="transmembrane region" description="Helical" evidence="12">
    <location>
        <begin position="385"/>
        <end position="407"/>
    </location>
</feature>
<reference evidence="14" key="1">
    <citation type="journal article" date="2019" name="Int. J. Syst. Evol. Microbiol.">
        <title>The Global Catalogue of Microorganisms (GCM) 10K type strain sequencing project: providing services to taxonomists for standard genome sequencing and annotation.</title>
        <authorList>
            <consortium name="The Broad Institute Genomics Platform"/>
            <consortium name="The Broad Institute Genome Sequencing Center for Infectious Disease"/>
            <person name="Wu L."/>
            <person name="Ma J."/>
        </authorList>
    </citation>
    <scope>NUCLEOTIDE SEQUENCE [LARGE SCALE GENOMIC DNA]</scope>
    <source>
        <strain evidence="14">CCUG 58411</strain>
    </source>
</reference>
<evidence type="ECO:0000313" key="14">
    <source>
        <dbReference type="Proteomes" id="UP001597206"/>
    </source>
</evidence>
<keyword evidence="14" id="KW-1185">Reference proteome</keyword>
<dbReference type="InterPro" id="IPR017853">
    <property type="entry name" value="GH"/>
</dbReference>
<comment type="subcellular location">
    <subcellularLocation>
        <location evidence="1">Cell membrane</location>
    </subcellularLocation>
</comment>
<evidence type="ECO:0000256" key="8">
    <source>
        <dbReference type="ARBA" id="ARBA00023326"/>
    </source>
</evidence>
<evidence type="ECO:0000313" key="13">
    <source>
        <dbReference type="EMBL" id="MFD1123727.1"/>
    </source>
</evidence>
<evidence type="ECO:0000256" key="9">
    <source>
        <dbReference type="ARBA" id="ARBA00037649"/>
    </source>
</evidence>
<evidence type="ECO:0000256" key="10">
    <source>
        <dbReference type="ARBA" id="ARBA00042373"/>
    </source>
</evidence>
<keyword evidence="4 12" id="KW-0472">Membrane</keyword>
<keyword evidence="12" id="KW-0812">Transmembrane</keyword>
<dbReference type="InterPro" id="IPR050732">
    <property type="entry name" value="Beta-glucan_modifiers"/>
</dbReference>
<feature type="transmembrane region" description="Helical" evidence="12">
    <location>
        <begin position="443"/>
        <end position="463"/>
    </location>
</feature>
<feature type="transmembrane region" description="Helical" evidence="12">
    <location>
        <begin position="12"/>
        <end position="32"/>
    </location>
</feature>
<feature type="transmembrane region" description="Helical" evidence="12">
    <location>
        <begin position="419"/>
        <end position="437"/>
    </location>
</feature>
<keyword evidence="7" id="KW-0961">Cell wall biogenesis/degradation</keyword>
<evidence type="ECO:0000256" key="3">
    <source>
        <dbReference type="ARBA" id="ARBA00022801"/>
    </source>
</evidence>
<evidence type="ECO:0000256" key="4">
    <source>
        <dbReference type="ARBA" id="ARBA00023136"/>
    </source>
</evidence>
<feature type="transmembrane region" description="Helical" evidence="12">
    <location>
        <begin position="475"/>
        <end position="497"/>
    </location>
</feature>
<keyword evidence="3" id="KW-0378">Hydrolase</keyword>
<keyword evidence="8" id="KW-0624">Polysaccharide degradation</keyword>
<dbReference type="PANTHER" id="PTHR16631">
    <property type="entry name" value="GLUCAN 1,3-BETA-GLUCOSIDASE"/>
    <property type="match status" value="1"/>
</dbReference>
<dbReference type="EMBL" id="JBHTLN010000007">
    <property type="protein sequence ID" value="MFD1123727.1"/>
    <property type="molecule type" value="Genomic_DNA"/>
</dbReference>
<comment type="function">
    <text evidence="9">Glucanases play a role in cell expansion during growth, in cell-cell fusion during mating, and in spore release during sporulation. This enzyme may be involved in beta-glucan degradation. Active on laminarin and lichenan.</text>
</comment>
<dbReference type="Gene3D" id="3.20.20.80">
    <property type="entry name" value="Glycosidases"/>
    <property type="match status" value="1"/>
</dbReference>
<evidence type="ECO:0000256" key="7">
    <source>
        <dbReference type="ARBA" id="ARBA00023316"/>
    </source>
</evidence>
<evidence type="ECO:0000256" key="6">
    <source>
        <dbReference type="ARBA" id="ARBA00023277"/>
    </source>
</evidence>
<evidence type="ECO:0000256" key="2">
    <source>
        <dbReference type="ARBA" id="ARBA00022475"/>
    </source>
</evidence>
<dbReference type="PANTHER" id="PTHR16631:SF17">
    <property type="entry name" value="GLUCAN ENDO-1,3-BETA-GLUCOSIDASE BTGC"/>
    <property type="match status" value="1"/>
</dbReference>
<sequence length="532" mass="59480">MSKSIMVQRSFYRIPALFWASLFLIGTVFYVWRLQQPQPLIEVPSDVLPLQCVSYAPYYKPGMNPTIKDTFVDPVQIEQDLQAISKVTKCVRTYSVSQGLDYVPKAAQKFGMQVILGAWIGWVDADNRKELELAIQQANQYPDTVRGLVVGNEVLLRGEQTEARMHEYLQWAKERTKVPLTYADVWEYWLKYPTLEQEVDFVTVHILPYWEDKPVAIDQAVAHTASVMGHLGTVFKKPLVIGETGWPSQGRQRFRAKPSVVNQVLYVRGFLQAAKQTGWQYNIIEAMDQPWKRELEGTVGGYWGIFNDQLQPKFNLQGPVSERSDGWVPYIIALVLAAGAAGWGIHKQLPTSQKTLLGVVAAGLALHGYLQVDYIQLAARNTLEFVALGGFVILGWGLVLLQLRHWLGLAPKSCLEQCMLRLFAIGLFVTSAGLAFNGRYLDFPLILSWLPLIGLLISLITVRPSESASATGLHTGIWFTVVMVLLAANLSVGVAMMEPGNLTAWWWSLVCGVALFVLPAKSMQLAHKATCD</sequence>
<dbReference type="Proteomes" id="UP001597206">
    <property type="component" value="Unassembled WGS sequence"/>
</dbReference>
<evidence type="ECO:0000256" key="11">
    <source>
        <dbReference type="ARBA" id="ARBA00043078"/>
    </source>
</evidence>
<evidence type="ECO:0000256" key="12">
    <source>
        <dbReference type="SAM" id="Phobius"/>
    </source>
</evidence>
<proteinExistence type="predicted"/>
<organism evidence="13 14">
    <name type="scientific">Methylophilus flavus</name>
    <dbReference type="NCBI Taxonomy" id="640084"/>
    <lineage>
        <taxon>Bacteria</taxon>
        <taxon>Pseudomonadati</taxon>
        <taxon>Pseudomonadota</taxon>
        <taxon>Betaproteobacteria</taxon>
        <taxon>Nitrosomonadales</taxon>
        <taxon>Methylophilaceae</taxon>
        <taxon>Methylophilus</taxon>
    </lineage>
</organism>
<evidence type="ECO:0000256" key="1">
    <source>
        <dbReference type="ARBA" id="ARBA00004236"/>
    </source>
</evidence>
<comment type="caution">
    <text evidence="13">The sequence shown here is derived from an EMBL/GenBank/DDBJ whole genome shotgun (WGS) entry which is preliminary data.</text>
</comment>
<feature type="transmembrane region" description="Helical" evidence="12">
    <location>
        <begin position="503"/>
        <end position="520"/>
    </location>
</feature>
<protein>
    <recommendedName>
        <fullName evidence="11">Endo-1,3-beta-glucanase btgC</fullName>
    </recommendedName>
    <alternativeName>
        <fullName evidence="10">Laminarinase btgC</fullName>
    </alternativeName>
</protein>
<keyword evidence="5" id="KW-0325">Glycoprotein</keyword>
<keyword evidence="12" id="KW-1133">Transmembrane helix</keyword>
<evidence type="ECO:0000256" key="5">
    <source>
        <dbReference type="ARBA" id="ARBA00023180"/>
    </source>
</evidence>
<feature type="transmembrane region" description="Helical" evidence="12">
    <location>
        <begin position="357"/>
        <end position="379"/>
    </location>
</feature>
<keyword evidence="6" id="KW-0119">Carbohydrate metabolism</keyword>
<feature type="transmembrane region" description="Helical" evidence="12">
    <location>
        <begin position="327"/>
        <end position="345"/>
    </location>
</feature>